<organism evidence="4 7">
    <name type="scientific">Adineta steineri</name>
    <dbReference type="NCBI Taxonomy" id="433720"/>
    <lineage>
        <taxon>Eukaryota</taxon>
        <taxon>Metazoa</taxon>
        <taxon>Spiralia</taxon>
        <taxon>Gnathifera</taxon>
        <taxon>Rotifera</taxon>
        <taxon>Eurotatoria</taxon>
        <taxon>Bdelloidea</taxon>
        <taxon>Adinetida</taxon>
        <taxon>Adinetidae</taxon>
        <taxon>Adineta</taxon>
    </lineage>
</organism>
<keyword evidence="2" id="KW-0560">Oxidoreductase</keyword>
<dbReference type="GO" id="GO:0071949">
    <property type="term" value="F:FAD binding"/>
    <property type="evidence" value="ECO:0007669"/>
    <property type="project" value="InterPro"/>
</dbReference>
<name>A0A813T0S5_9BILA</name>
<comment type="similarity">
    <text evidence="1">Belongs to the oxygen-dependent FAD-linked oxidoreductase family.</text>
</comment>
<dbReference type="SUPFAM" id="SSF56176">
    <property type="entry name" value="FAD-binding/transporter-associated domain-like"/>
    <property type="match status" value="1"/>
</dbReference>
<dbReference type="GO" id="GO:0016491">
    <property type="term" value="F:oxidoreductase activity"/>
    <property type="evidence" value="ECO:0007669"/>
    <property type="project" value="UniProtKB-KW"/>
</dbReference>
<dbReference type="EMBL" id="CAJNOI010000014">
    <property type="protein sequence ID" value="CAF0804612.1"/>
    <property type="molecule type" value="Genomic_DNA"/>
</dbReference>
<keyword evidence="6" id="KW-1185">Reference proteome</keyword>
<dbReference type="Gene3D" id="3.40.462.20">
    <property type="match status" value="1"/>
</dbReference>
<dbReference type="PANTHER" id="PTHR32448">
    <property type="entry name" value="OS08G0158400 PROTEIN"/>
    <property type="match status" value="1"/>
</dbReference>
<gene>
    <name evidence="4" type="ORF">BJG266_LOCUS5396</name>
    <name evidence="5" type="ORF">QVE165_LOCUS10426</name>
</gene>
<evidence type="ECO:0000313" key="7">
    <source>
        <dbReference type="Proteomes" id="UP000663877"/>
    </source>
</evidence>
<reference evidence="4" key="1">
    <citation type="submission" date="2021-02" db="EMBL/GenBank/DDBJ databases">
        <authorList>
            <person name="Nowell W R."/>
        </authorList>
    </citation>
    <scope>NUCLEOTIDE SEQUENCE</scope>
</reference>
<dbReference type="Proteomes" id="UP000663832">
    <property type="component" value="Unassembled WGS sequence"/>
</dbReference>
<dbReference type="Gene3D" id="3.30.465.10">
    <property type="match status" value="1"/>
</dbReference>
<dbReference type="PROSITE" id="PS51387">
    <property type="entry name" value="FAD_PCMH"/>
    <property type="match status" value="1"/>
</dbReference>
<accession>A0A813T0S5</accession>
<dbReference type="Pfam" id="PF01565">
    <property type="entry name" value="FAD_binding_4"/>
    <property type="match status" value="1"/>
</dbReference>
<dbReference type="Proteomes" id="UP000663877">
    <property type="component" value="Unassembled WGS sequence"/>
</dbReference>
<evidence type="ECO:0000259" key="3">
    <source>
        <dbReference type="PROSITE" id="PS51387"/>
    </source>
</evidence>
<dbReference type="InterPro" id="IPR036318">
    <property type="entry name" value="FAD-bd_PCMH-like_sf"/>
</dbReference>
<evidence type="ECO:0000313" key="5">
    <source>
        <dbReference type="EMBL" id="CAF0918868.1"/>
    </source>
</evidence>
<evidence type="ECO:0000256" key="2">
    <source>
        <dbReference type="ARBA" id="ARBA00023002"/>
    </source>
</evidence>
<dbReference type="OrthoDB" id="8250697at2759"/>
<proteinExistence type="inferred from homology"/>
<dbReference type="InterPro" id="IPR016169">
    <property type="entry name" value="FAD-bd_PCMH_sub2"/>
</dbReference>
<dbReference type="InterPro" id="IPR016166">
    <property type="entry name" value="FAD-bd_PCMH"/>
</dbReference>
<protein>
    <recommendedName>
        <fullName evidence="3">FAD-binding PCMH-type domain-containing protein</fullName>
    </recommendedName>
</protein>
<evidence type="ECO:0000313" key="4">
    <source>
        <dbReference type="EMBL" id="CAF0804612.1"/>
    </source>
</evidence>
<comment type="caution">
    <text evidence="4">The sequence shown here is derived from an EMBL/GenBank/DDBJ whole genome shotgun (WGS) entry which is preliminary data.</text>
</comment>
<feature type="domain" description="FAD-binding PCMH-type" evidence="3">
    <location>
        <begin position="76"/>
        <end position="250"/>
    </location>
</feature>
<dbReference type="InterPro" id="IPR006094">
    <property type="entry name" value="Oxid_FAD_bind_N"/>
</dbReference>
<dbReference type="UniPathway" id="UPA00991">
    <property type="reaction ID" value="UER00939"/>
</dbReference>
<dbReference type="EMBL" id="CAJNOM010000049">
    <property type="protein sequence ID" value="CAF0918868.1"/>
    <property type="molecule type" value="Genomic_DNA"/>
</dbReference>
<dbReference type="PROSITE" id="PS00862">
    <property type="entry name" value="OX2_COVAL_FAD"/>
    <property type="match status" value="1"/>
</dbReference>
<dbReference type="AlphaFoldDB" id="A0A813T0S5"/>
<dbReference type="InterPro" id="IPR006093">
    <property type="entry name" value="Oxy_OxRdtase_FAD_BS"/>
</dbReference>
<sequence>MLVYTFQITFTRASYRANYKFTRVNNDDLRECLSSSLPLSIRTVYPCNTLTNQDSFQYQCDHFNVSRLSSNRGGRISHSPAVVVYVTDSSDIQNVVKCATKLNYIVNALSGGHSYEGYGLGSMYNNIIINMEAINYININQHDRTGTFGAGTRLGPIYYRIYQYDNYTVNAGSCAWVGLAGIALGGGYGFLARLHGLLSDNVLEMKAVNAQGELLTINQTHEPELYWALRGSGGGLFGIVTEFKLRLVQSPSLVRSFSFFWHANVTKLVMQRYQSLLFDDKIFNLSNNIFWQMGVNSIQIEISITYFGIKLEEFNRIVSLLLTTLPTPYKTEVHQRDWLTFVYLNSDIGDLNGDHRQLLLDNLTYPTHYSKAKHLFYDQPISNHSLDRLIDRLALGNGQISLLFSPWDGYLRTIPVHATGFPHRHFKFGIQFMVSWNDTQHEEQHMSWLNQVYLTIYNDSTKHSYIDYIDRDVPNWMNVYYHTHVQQLINTKRIYDKNNRFYFEKTIESIGVNSHPFLNVHFAGLIIFVFSVI</sequence>
<evidence type="ECO:0000313" key="6">
    <source>
        <dbReference type="Proteomes" id="UP000663832"/>
    </source>
</evidence>
<evidence type="ECO:0000256" key="1">
    <source>
        <dbReference type="ARBA" id="ARBA00005466"/>
    </source>
</evidence>